<keyword evidence="1" id="KW-0378">Hydrolase</keyword>
<proteinExistence type="predicted"/>
<dbReference type="InterPro" id="IPR050300">
    <property type="entry name" value="GDXG_lipolytic_enzyme"/>
</dbReference>
<reference evidence="5" key="1">
    <citation type="submission" date="2018-04" db="EMBL/GenBank/DDBJ databases">
        <authorList>
            <person name="Liu S."/>
            <person name="Wang Z."/>
            <person name="Li J."/>
        </authorList>
    </citation>
    <scope>NUCLEOTIDE SEQUENCE [LARGE SCALE GENOMIC DNA]</scope>
    <source>
        <strain evidence="5">622</strain>
    </source>
</reference>
<feature type="domain" description="Alpha/beta hydrolase fold-3" evidence="3">
    <location>
        <begin position="49"/>
        <end position="267"/>
    </location>
</feature>
<evidence type="ECO:0000256" key="2">
    <source>
        <dbReference type="SAM" id="MobiDB-lite"/>
    </source>
</evidence>
<sequence length="305" mass="32230">MARADVVSHRGLTSSSQSGFEHVNVSGPHGGIPVRWYQPAASDVFSPVLVWLHGGGFFTGGLEQPESHDVALGLAGRGITVVTVDYRLVPLPVLAQVGALAGRAAVRHPLPSDDVAAVVRWARERAGGPVFLGGASAGACLAATATLRMTDEGSPVLGTVLAYGFFHAALPVPPAELRSRLTGHRRLTHAPFLLDAVNRNYAGSATALSERLAFPGGHDLSGFPPALMIDADRDVMRSSAERFAAELRASGTDVTRRVLPETHHAFLNRPALPEFATAIDLIAGWTARHADEGQGSRREKEEEPG</sequence>
<feature type="region of interest" description="Disordered" evidence="2">
    <location>
        <begin position="1"/>
        <end position="20"/>
    </location>
</feature>
<gene>
    <name evidence="4" type="ORF">DF223_09655</name>
</gene>
<dbReference type="InterPro" id="IPR029058">
    <property type="entry name" value="AB_hydrolase_fold"/>
</dbReference>
<dbReference type="Gene3D" id="3.40.50.1820">
    <property type="entry name" value="alpha/beta hydrolase"/>
    <property type="match status" value="1"/>
</dbReference>
<dbReference type="EMBL" id="QEFB01000009">
    <property type="protein sequence ID" value="PWC06873.1"/>
    <property type="molecule type" value="Genomic_DNA"/>
</dbReference>
<evidence type="ECO:0000313" key="5">
    <source>
        <dbReference type="Proteomes" id="UP000244962"/>
    </source>
</evidence>
<evidence type="ECO:0000256" key="1">
    <source>
        <dbReference type="ARBA" id="ARBA00022801"/>
    </source>
</evidence>
<name>A0A2U1TDM3_9MICO</name>
<evidence type="ECO:0000313" key="4">
    <source>
        <dbReference type="EMBL" id="PWC06873.1"/>
    </source>
</evidence>
<protein>
    <submittedName>
        <fullName evidence="4">Esterase</fullName>
    </submittedName>
</protein>
<dbReference type="Proteomes" id="UP000244962">
    <property type="component" value="Unassembled WGS sequence"/>
</dbReference>
<dbReference type="InterPro" id="IPR013094">
    <property type="entry name" value="AB_hydrolase_3"/>
</dbReference>
<comment type="caution">
    <text evidence="4">The sequence shown here is derived from an EMBL/GenBank/DDBJ whole genome shotgun (WGS) entry which is preliminary data.</text>
</comment>
<keyword evidence="5" id="KW-1185">Reference proteome</keyword>
<dbReference type="Pfam" id="PF07859">
    <property type="entry name" value="Abhydrolase_3"/>
    <property type="match status" value="1"/>
</dbReference>
<organism evidence="4 5">
    <name type="scientific">Mycetocola zhujimingii</name>
    <dbReference type="NCBI Taxonomy" id="2079792"/>
    <lineage>
        <taxon>Bacteria</taxon>
        <taxon>Bacillati</taxon>
        <taxon>Actinomycetota</taxon>
        <taxon>Actinomycetes</taxon>
        <taxon>Micrococcales</taxon>
        <taxon>Microbacteriaceae</taxon>
        <taxon>Mycetocola</taxon>
    </lineage>
</organism>
<dbReference type="PANTHER" id="PTHR48081:SF8">
    <property type="entry name" value="ALPHA_BETA HYDROLASE FOLD-3 DOMAIN-CONTAINING PROTEIN-RELATED"/>
    <property type="match status" value="1"/>
</dbReference>
<dbReference type="SUPFAM" id="SSF53474">
    <property type="entry name" value="alpha/beta-Hydrolases"/>
    <property type="match status" value="1"/>
</dbReference>
<dbReference type="GO" id="GO:0016787">
    <property type="term" value="F:hydrolase activity"/>
    <property type="evidence" value="ECO:0007669"/>
    <property type="project" value="UniProtKB-KW"/>
</dbReference>
<dbReference type="AlphaFoldDB" id="A0A2U1TDM3"/>
<dbReference type="PANTHER" id="PTHR48081">
    <property type="entry name" value="AB HYDROLASE SUPERFAMILY PROTEIN C4A8.06C"/>
    <property type="match status" value="1"/>
</dbReference>
<evidence type="ECO:0000259" key="3">
    <source>
        <dbReference type="Pfam" id="PF07859"/>
    </source>
</evidence>
<accession>A0A2U1TDM3</accession>